<protein>
    <submittedName>
        <fullName evidence="1">Uncharacterized protein</fullName>
    </submittedName>
</protein>
<dbReference type="Proteomes" id="UP000220922">
    <property type="component" value="Unassembled WGS sequence"/>
</dbReference>
<gene>
    <name evidence="1" type="ORF">A9Q02_17555</name>
</gene>
<accession>A0A2H3KIV6</accession>
<comment type="caution">
    <text evidence="1">The sequence shown here is derived from an EMBL/GenBank/DDBJ whole genome shotgun (WGS) entry which is preliminary data.</text>
</comment>
<evidence type="ECO:0000313" key="2">
    <source>
        <dbReference type="Proteomes" id="UP000220922"/>
    </source>
</evidence>
<organism evidence="1 2">
    <name type="scientific">Candidatus Chloroploca asiatica</name>
    <dbReference type="NCBI Taxonomy" id="1506545"/>
    <lineage>
        <taxon>Bacteria</taxon>
        <taxon>Bacillati</taxon>
        <taxon>Chloroflexota</taxon>
        <taxon>Chloroflexia</taxon>
        <taxon>Chloroflexales</taxon>
        <taxon>Chloroflexineae</taxon>
        <taxon>Oscillochloridaceae</taxon>
        <taxon>Candidatus Chloroploca</taxon>
    </lineage>
</organism>
<dbReference type="RefSeq" id="WP_097654122.1">
    <property type="nucleotide sequence ID" value="NZ_LYXE01000123.1"/>
</dbReference>
<keyword evidence="2" id="KW-1185">Reference proteome</keyword>
<sequence>MPRTIPCPADQWTIIFQHAFVQLPATWTLVFRAPDGAPITGELRVKRSSWVFPNSPELLPIQPVMHLRRGWWNTFFSVQVKPSHDLLADVRRGMVLL</sequence>
<dbReference type="AlphaFoldDB" id="A0A2H3KIV6"/>
<evidence type="ECO:0000313" key="1">
    <source>
        <dbReference type="EMBL" id="PDV97793.1"/>
    </source>
</evidence>
<proteinExistence type="predicted"/>
<dbReference type="EMBL" id="LYXE01000123">
    <property type="protein sequence ID" value="PDV97793.1"/>
    <property type="molecule type" value="Genomic_DNA"/>
</dbReference>
<name>A0A2H3KIV6_9CHLR</name>
<reference evidence="1 2" key="1">
    <citation type="submission" date="2016-05" db="EMBL/GenBank/DDBJ databases">
        <authorList>
            <person name="Lavstsen T."/>
            <person name="Jespersen J.S."/>
        </authorList>
    </citation>
    <scope>NUCLEOTIDE SEQUENCE [LARGE SCALE GENOMIC DNA]</scope>
    <source>
        <strain evidence="1 2">B7-9</strain>
    </source>
</reference>
<dbReference type="OrthoDB" id="9973875at2"/>